<dbReference type="EMBL" id="JAWJAY010000001">
    <property type="protein sequence ID" value="MDV2883820.1"/>
    <property type="molecule type" value="Genomic_DNA"/>
</dbReference>
<reference evidence="2" key="1">
    <citation type="submission" date="2023-10" db="EMBL/GenBank/DDBJ databases">
        <title>Screening of Alkalihalophilus pseudofirmusBZ-TG-HK211 and Its Alleviation of Salt Stress on Rapeseed Growth.</title>
        <authorList>
            <person name="Zhao B."/>
            <person name="Guo T."/>
        </authorList>
    </citation>
    <scope>NUCLEOTIDE SEQUENCE</scope>
    <source>
        <strain evidence="2">BZ-TG-HK211</strain>
    </source>
</reference>
<protein>
    <recommendedName>
        <fullName evidence="4">RNA polymerase sigma-70 region 4 domain-containing protein</fullName>
    </recommendedName>
</protein>
<dbReference type="Proteomes" id="UP001285636">
    <property type="component" value="Unassembled WGS sequence"/>
</dbReference>
<gene>
    <name evidence="2" type="ORF">RYX45_01410</name>
</gene>
<evidence type="ECO:0000313" key="3">
    <source>
        <dbReference type="Proteomes" id="UP001285636"/>
    </source>
</evidence>
<evidence type="ECO:0008006" key="4">
    <source>
        <dbReference type="Google" id="ProtNLM"/>
    </source>
</evidence>
<dbReference type="AlphaFoldDB" id="A0AAJ2NMJ7"/>
<evidence type="ECO:0000313" key="2">
    <source>
        <dbReference type="EMBL" id="MDV2883820.1"/>
    </source>
</evidence>
<comment type="caution">
    <text evidence="2">The sequence shown here is derived from an EMBL/GenBank/DDBJ whole genome shotgun (WGS) entry which is preliminary data.</text>
</comment>
<accession>A0AAJ2NMJ7</accession>
<sequence length="134" mass="15789">MIETTRLIFRSYNAIIKDLDVLRDLLEVTMQERENWWIGGRLFHSVPLDNAAKRVDMLSFRIEKLSEAIDELEEKKRLIQNKLSELDGIEYKVAYKRYVEGKDLQQIADEVDRSHDHVRRINSRLNATSMPQTG</sequence>
<name>A0AAJ2NMJ7_ALKPS</name>
<evidence type="ECO:0000256" key="1">
    <source>
        <dbReference type="SAM" id="Coils"/>
    </source>
</evidence>
<dbReference type="InterPro" id="IPR013324">
    <property type="entry name" value="RNA_pol_sigma_r3/r4-like"/>
</dbReference>
<dbReference type="RefSeq" id="WP_323465667.1">
    <property type="nucleotide sequence ID" value="NZ_CP144224.1"/>
</dbReference>
<keyword evidence="1" id="KW-0175">Coiled coil</keyword>
<organism evidence="2 3">
    <name type="scientific">Alkalihalophilus pseudofirmus</name>
    <name type="common">Bacillus pseudofirmus</name>
    <dbReference type="NCBI Taxonomy" id="79885"/>
    <lineage>
        <taxon>Bacteria</taxon>
        <taxon>Bacillati</taxon>
        <taxon>Bacillota</taxon>
        <taxon>Bacilli</taxon>
        <taxon>Bacillales</taxon>
        <taxon>Bacillaceae</taxon>
        <taxon>Alkalihalophilus</taxon>
    </lineage>
</organism>
<dbReference type="SUPFAM" id="SSF88659">
    <property type="entry name" value="Sigma3 and sigma4 domains of RNA polymerase sigma factors"/>
    <property type="match status" value="1"/>
</dbReference>
<proteinExistence type="predicted"/>
<feature type="coiled-coil region" evidence="1">
    <location>
        <begin position="48"/>
        <end position="89"/>
    </location>
</feature>